<keyword evidence="3" id="KW-1185">Reference proteome</keyword>
<accession>A0A0C3CSD9</accession>
<dbReference type="AlphaFoldDB" id="A0A0C3CSD9"/>
<evidence type="ECO:0000313" key="3">
    <source>
        <dbReference type="Proteomes" id="UP000053989"/>
    </source>
</evidence>
<reference evidence="2 3" key="1">
    <citation type="submission" date="2014-04" db="EMBL/GenBank/DDBJ databases">
        <authorList>
            <consortium name="DOE Joint Genome Institute"/>
            <person name="Kuo A."/>
            <person name="Kohler A."/>
            <person name="Nagy L.G."/>
            <person name="Floudas D."/>
            <person name="Copeland A."/>
            <person name="Barry K.W."/>
            <person name="Cichocki N."/>
            <person name="Veneault-Fourrey C."/>
            <person name="LaButti K."/>
            <person name="Lindquist E.A."/>
            <person name="Lipzen A."/>
            <person name="Lundell T."/>
            <person name="Morin E."/>
            <person name="Murat C."/>
            <person name="Sun H."/>
            <person name="Tunlid A."/>
            <person name="Henrissat B."/>
            <person name="Grigoriev I.V."/>
            <person name="Hibbett D.S."/>
            <person name="Martin F."/>
            <person name="Nordberg H.P."/>
            <person name="Cantor M.N."/>
            <person name="Hua S.X."/>
        </authorList>
    </citation>
    <scope>NUCLEOTIDE SEQUENCE [LARGE SCALE GENOMIC DNA]</scope>
    <source>
        <strain evidence="2 3">Foug A</strain>
    </source>
</reference>
<feature type="region of interest" description="Disordered" evidence="1">
    <location>
        <begin position="164"/>
        <end position="189"/>
    </location>
</feature>
<proteinExistence type="predicted"/>
<dbReference type="Proteomes" id="UP000053989">
    <property type="component" value="Unassembled WGS sequence"/>
</dbReference>
<gene>
    <name evidence="2" type="ORF">SCLCIDRAFT_637568</name>
</gene>
<dbReference type="EMBL" id="KN822255">
    <property type="protein sequence ID" value="KIM51500.1"/>
    <property type="molecule type" value="Genomic_DNA"/>
</dbReference>
<evidence type="ECO:0000256" key="1">
    <source>
        <dbReference type="SAM" id="MobiDB-lite"/>
    </source>
</evidence>
<evidence type="ECO:0000313" key="2">
    <source>
        <dbReference type="EMBL" id="KIM51500.1"/>
    </source>
</evidence>
<organism evidence="2 3">
    <name type="scientific">Scleroderma citrinum Foug A</name>
    <dbReference type="NCBI Taxonomy" id="1036808"/>
    <lineage>
        <taxon>Eukaryota</taxon>
        <taxon>Fungi</taxon>
        <taxon>Dikarya</taxon>
        <taxon>Basidiomycota</taxon>
        <taxon>Agaricomycotina</taxon>
        <taxon>Agaricomycetes</taxon>
        <taxon>Agaricomycetidae</taxon>
        <taxon>Boletales</taxon>
        <taxon>Sclerodermatineae</taxon>
        <taxon>Sclerodermataceae</taxon>
        <taxon>Scleroderma</taxon>
    </lineage>
</organism>
<reference evidence="3" key="2">
    <citation type="submission" date="2015-01" db="EMBL/GenBank/DDBJ databases">
        <title>Evolutionary Origins and Diversification of the Mycorrhizal Mutualists.</title>
        <authorList>
            <consortium name="DOE Joint Genome Institute"/>
            <consortium name="Mycorrhizal Genomics Consortium"/>
            <person name="Kohler A."/>
            <person name="Kuo A."/>
            <person name="Nagy L.G."/>
            <person name="Floudas D."/>
            <person name="Copeland A."/>
            <person name="Barry K.W."/>
            <person name="Cichocki N."/>
            <person name="Veneault-Fourrey C."/>
            <person name="LaButti K."/>
            <person name="Lindquist E.A."/>
            <person name="Lipzen A."/>
            <person name="Lundell T."/>
            <person name="Morin E."/>
            <person name="Murat C."/>
            <person name="Riley R."/>
            <person name="Ohm R."/>
            <person name="Sun H."/>
            <person name="Tunlid A."/>
            <person name="Henrissat B."/>
            <person name="Grigoriev I.V."/>
            <person name="Hibbett D.S."/>
            <person name="Martin F."/>
        </authorList>
    </citation>
    <scope>NUCLEOTIDE SEQUENCE [LARGE SCALE GENOMIC DNA]</scope>
    <source>
        <strain evidence="3">Foug A</strain>
    </source>
</reference>
<dbReference type="InParanoid" id="A0A0C3CSD9"/>
<name>A0A0C3CSD9_9AGAM</name>
<protein>
    <submittedName>
        <fullName evidence="2">Uncharacterized protein</fullName>
    </submittedName>
</protein>
<dbReference type="HOGENOM" id="CLU_1435212_0_0_1"/>
<sequence length="189" mass="21085">MMMMKPRRKLVRRPILLANPARVSILELLPMIPFPEHPPALPPSCPLLGVLSSHHPLGHLFPLLTVLFDAVVALRSTVPAGYQMHRHSPPRHPSSAYLQWICTDLPTAFALSVNTPCQRRRLLTRTTMFAPPPAMHPPAPVCGNEMAGREGGPEFPVALHMSMPPQHAPHHMVPDHHFPRPQYPRRASS</sequence>